<reference evidence="3 4" key="1">
    <citation type="submission" date="2014-10" db="EMBL/GenBank/DDBJ databases">
        <title>Genome sequence of Micropolyspora internatus JCM3315.</title>
        <authorList>
            <person name="Shin S.-K."/>
            <person name="Yi H."/>
        </authorList>
    </citation>
    <scope>NUCLEOTIDE SEQUENCE [LARGE SCALE GENOMIC DNA]</scope>
    <source>
        <strain evidence="3 4">JCM 3315</strain>
    </source>
</reference>
<feature type="coiled-coil region" evidence="1">
    <location>
        <begin position="199"/>
        <end position="226"/>
    </location>
</feature>
<comment type="caution">
    <text evidence="3">The sequence shown here is derived from an EMBL/GenBank/DDBJ whole genome shotgun (WGS) entry which is preliminary data.</text>
</comment>
<organism evidence="3 4">
    <name type="scientific">Saccharomonospora viridis</name>
    <dbReference type="NCBI Taxonomy" id="1852"/>
    <lineage>
        <taxon>Bacteria</taxon>
        <taxon>Bacillati</taxon>
        <taxon>Actinomycetota</taxon>
        <taxon>Actinomycetes</taxon>
        <taxon>Pseudonocardiales</taxon>
        <taxon>Pseudonocardiaceae</taxon>
        <taxon>Saccharomonospora</taxon>
    </lineage>
</organism>
<protein>
    <recommendedName>
        <fullName evidence="2">AAA+ ATPase domain-containing protein</fullName>
    </recommendedName>
</protein>
<evidence type="ECO:0000313" key="3">
    <source>
        <dbReference type="EMBL" id="KHF44835.1"/>
    </source>
</evidence>
<dbReference type="OrthoDB" id="3197455at2"/>
<dbReference type="SMART" id="SM00382">
    <property type="entry name" value="AAA"/>
    <property type="match status" value="1"/>
</dbReference>
<dbReference type="InterPro" id="IPR045055">
    <property type="entry name" value="DNA2/NAM7-like"/>
</dbReference>
<dbReference type="PANTHER" id="PTHR10887">
    <property type="entry name" value="DNA2/NAM7 HELICASE FAMILY"/>
    <property type="match status" value="1"/>
</dbReference>
<dbReference type="PANTHER" id="PTHR10887:SF495">
    <property type="entry name" value="HELICASE SENATAXIN ISOFORM X1-RELATED"/>
    <property type="match status" value="1"/>
</dbReference>
<keyword evidence="1" id="KW-0175">Coiled coil</keyword>
<evidence type="ECO:0000256" key="1">
    <source>
        <dbReference type="SAM" id="Coils"/>
    </source>
</evidence>
<dbReference type="EMBL" id="JRZE01000003">
    <property type="protein sequence ID" value="KHF44835.1"/>
    <property type="molecule type" value="Genomic_DNA"/>
</dbReference>
<dbReference type="InterPro" id="IPR003593">
    <property type="entry name" value="AAA+_ATPase"/>
</dbReference>
<feature type="domain" description="AAA+ ATPase" evidence="2">
    <location>
        <begin position="142"/>
        <end position="693"/>
    </location>
</feature>
<dbReference type="SUPFAM" id="SSF52540">
    <property type="entry name" value="P-loop containing nucleoside triphosphate hydrolases"/>
    <property type="match status" value="2"/>
</dbReference>
<dbReference type="Proteomes" id="UP000030848">
    <property type="component" value="Unassembled WGS sequence"/>
</dbReference>
<dbReference type="RefSeq" id="WP_037309655.1">
    <property type="nucleotide sequence ID" value="NZ_FOWS01000002.1"/>
</dbReference>
<proteinExistence type="predicted"/>
<dbReference type="Gene3D" id="3.40.50.300">
    <property type="entry name" value="P-loop containing nucleotide triphosphate hydrolases"/>
    <property type="match status" value="1"/>
</dbReference>
<accession>A0A837DC99</accession>
<dbReference type="AlphaFoldDB" id="A0A837DC99"/>
<evidence type="ECO:0000313" key="4">
    <source>
        <dbReference type="Proteomes" id="UP000030848"/>
    </source>
</evidence>
<dbReference type="InterPro" id="IPR027417">
    <property type="entry name" value="P-loop_NTPase"/>
</dbReference>
<feature type="coiled-coil region" evidence="1">
    <location>
        <begin position="289"/>
        <end position="389"/>
    </location>
</feature>
<name>A0A837DC99_9PSEU</name>
<gene>
    <name evidence="3" type="ORF">MINT15_17170</name>
</gene>
<sequence>MTEWRQQAASAVEAELEHARQPEEWSLLGPLRRTDDGDYVVDLRGRRIRPLNDVRVAGADGPRQSAAVPVSTVFQRGLLWLRDVGPLPPECDQVWAREITHGEVLERLARGLRELGDAPLAERFAQGKLDPAGEDAYSTCFVPGVHLVWGPPGSGKTHVAARAAAELARQGKRVLFITADATSADASLTAVDDPERIELQQDLAELSEVEAQLDRLDAELRDYDHEEFLAAERRIENGQRATVLEAEFSKVRERHWELARDLSIARERRRLAGRKHDRVASEHARRTEVRVLTQRLTKVEDRLTEIRDRMSGHGLLYRGRKSDRRELRAVEEERRLLVSRIEDCRQRVHMVSDDVRKLRAELDEARRRADELERAESDVRTQLELLRDELVRLHASGIADEADHRYYADCVHRNLPQLHAEREALRQRSKHRAALRGRFEERLWWIGEHGHELRCENEAWWWKTEPVVVSTMDTLGPTGRGFDTVLIDDAGSARLCDVLFAVAQARETAVVFGDLAQPWPQVRPKRLEQLPEVQKWILATPFSHCGILTPSDAYAHPGCAVLPHQYRVGPAVQAIADNIGYLALVAAEGRHTDVILLDTAGEPVERAALARLLAEVAEDGGAVLVPTDGQVDEWRSVLQDTLTVDVGTVDTVIDHEFGTVVLDLTTDDWCDRVRSFLSGIARARDRLYLLADLEAVASAPTGTPLGAVNALRRQGGLQIQRIGEVLIPRQRQQSATDWTVTVINRATSDGTIAG</sequence>
<evidence type="ECO:0000259" key="2">
    <source>
        <dbReference type="SMART" id="SM00382"/>
    </source>
</evidence>